<organism evidence="8">
    <name type="scientific">Manihot esculenta</name>
    <name type="common">Cassava</name>
    <name type="synonym">Jatropha manihot</name>
    <dbReference type="NCBI Taxonomy" id="3983"/>
    <lineage>
        <taxon>Eukaryota</taxon>
        <taxon>Viridiplantae</taxon>
        <taxon>Streptophyta</taxon>
        <taxon>Embryophyta</taxon>
        <taxon>Tracheophyta</taxon>
        <taxon>Spermatophyta</taxon>
        <taxon>Magnoliopsida</taxon>
        <taxon>eudicotyledons</taxon>
        <taxon>Gunneridae</taxon>
        <taxon>Pentapetalae</taxon>
        <taxon>rosids</taxon>
        <taxon>fabids</taxon>
        <taxon>Malpighiales</taxon>
        <taxon>Euphorbiaceae</taxon>
        <taxon>Crotonoideae</taxon>
        <taxon>Manihoteae</taxon>
        <taxon>Manihot</taxon>
    </lineage>
</organism>
<evidence type="ECO:0000256" key="5">
    <source>
        <dbReference type="ARBA" id="ARBA00023242"/>
    </source>
</evidence>
<protein>
    <submittedName>
        <fullName evidence="8">WRKY transcription factor 15</fullName>
    </submittedName>
</protein>
<feature type="domain" description="WRKY" evidence="7">
    <location>
        <begin position="122"/>
        <end position="185"/>
    </location>
</feature>
<keyword evidence="5" id="KW-0539">Nucleus</keyword>
<proteinExistence type="evidence at transcript level"/>
<accession>A0A140H8L9</accession>
<dbReference type="SMART" id="SM00774">
    <property type="entry name" value="WRKY"/>
    <property type="match status" value="1"/>
</dbReference>
<evidence type="ECO:0000313" key="9">
    <source>
        <dbReference type="EMBL" id="OAY49115.1"/>
    </source>
</evidence>
<dbReference type="SUPFAM" id="SSF118290">
    <property type="entry name" value="WRKY DNA-binding domain"/>
    <property type="match status" value="1"/>
</dbReference>
<dbReference type="AlphaFoldDB" id="A0A140H8L9"/>
<keyword evidence="10" id="KW-1185">Reference proteome</keyword>
<comment type="similarity">
    <text evidence="6">Belongs to the WRKY group III family.</text>
</comment>
<gene>
    <name evidence="9" type="ORF">MANES_05G030900</name>
</gene>
<dbReference type="InterPro" id="IPR044810">
    <property type="entry name" value="WRKY_plant"/>
</dbReference>
<dbReference type="EMBL" id="CM004391">
    <property type="protein sequence ID" value="OAY49115.1"/>
    <property type="molecule type" value="Genomic_DNA"/>
</dbReference>
<dbReference type="PANTHER" id="PTHR32096:SF133">
    <property type="entry name" value="WRKY TRANSCRIPTION FACTOR 41-RELATED"/>
    <property type="match status" value="1"/>
</dbReference>
<dbReference type="Gene3D" id="2.20.25.80">
    <property type="entry name" value="WRKY domain"/>
    <property type="match status" value="1"/>
</dbReference>
<dbReference type="EMBL" id="KT827590">
    <property type="protein sequence ID" value="AMO00383.1"/>
    <property type="molecule type" value="mRNA"/>
</dbReference>
<evidence type="ECO:0000259" key="7">
    <source>
        <dbReference type="PROSITE" id="PS50811"/>
    </source>
</evidence>
<evidence type="ECO:0000256" key="1">
    <source>
        <dbReference type="ARBA" id="ARBA00004123"/>
    </source>
</evidence>
<sequence>MEKAMDCEQKILISELNQGKELAERLRKHLNSISSPESRQFLVEQILSSYEKALSMLNWGAPAVEITPTITTLESPCYYANCSPGSDVSDQDCKDQCHKNIYKKRKTEPRWTEQVKVISGTGLEGPVDDGYNWRKYGQKDILGANFPRGYYRCTHRHSQGCLATKQVQRSDQDPTIFEVTYRGRHTCFQTSRFAIASTSLINAKSKLDKEGCQLEEQEQKSKLLKELSFNFTEELKSQEWNTEDDIFHLFSFPETTIGSGDEENDIFKESMLENNILGSLSTAFISPATSDSSYLAMSPCHMNNLGIDHNVRTPESNSASTSGTNSPIGDWDLLDNVDFDTNFPLDNPELLA</sequence>
<comment type="subcellular location">
    <subcellularLocation>
        <location evidence="1">Nucleus</location>
    </subcellularLocation>
</comment>
<evidence type="ECO:0000313" key="10">
    <source>
        <dbReference type="Proteomes" id="UP000091857"/>
    </source>
</evidence>
<keyword evidence="2" id="KW-0805">Transcription regulation</keyword>
<dbReference type="GO" id="GO:0000976">
    <property type="term" value="F:transcription cis-regulatory region binding"/>
    <property type="evidence" value="ECO:0000318"/>
    <property type="project" value="GO_Central"/>
</dbReference>
<dbReference type="Proteomes" id="UP000091857">
    <property type="component" value="Chromosome 5"/>
</dbReference>
<evidence type="ECO:0000256" key="4">
    <source>
        <dbReference type="ARBA" id="ARBA00023163"/>
    </source>
</evidence>
<dbReference type="GO" id="GO:0006355">
    <property type="term" value="P:regulation of DNA-templated transcription"/>
    <property type="evidence" value="ECO:0000318"/>
    <property type="project" value="GO_Central"/>
</dbReference>
<dbReference type="GO" id="GO:0003700">
    <property type="term" value="F:DNA-binding transcription factor activity"/>
    <property type="evidence" value="ECO:0000318"/>
    <property type="project" value="GO_Central"/>
</dbReference>
<evidence type="ECO:0000313" key="8">
    <source>
        <dbReference type="EMBL" id="AMO00383.1"/>
    </source>
</evidence>
<dbReference type="GO" id="GO:0010150">
    <property type="term" value="P:leaf senescence"/>
    <property type="evidence" value="ECO:0007669"/>
    <property type="project" value="UniProtKB-ARBA"/>
</dbReference>
<reference evidence="8" key="1">
    <citation type="journal article" date="2016" name="Front. Plant Sci.">
        <title>Genome-Wide Identification and Expression Analysis of the WRKY Gene Family in Cassava.</title>
        <authorList>
            <person name="Wei Y."/>
            <person name="Shi H."/>
            <person name="Xia Z."/>
            <person name="Tie W."/>
            <person name="Ding Z."/>
            <person name="Yan Y."/>
            <person name="Wang W."/>
            <person name="Hu W."/>
            <person name="Li K."/>
        </authorList>
    </citation>
    <scope>NUCLEOTIDE SEQUENCE</scope>
</reference>
<evidence type="ECO:0000256" key="6">
    <source>
        <dbReference type="ARBA" id="ARBA00060850"/>
    </source>
</evidence>
<name>A0A140H8L9_MANES</name>
<dbReference type="PROSITE" id="PS50811">
    <property type="entry name" value="WRKY"/>
    <property type="match status" value="1"/>
</dbReference>
<dbReference type="OrthoDB" id="1888929at2759"/>
<evidence type="ECO:0000256" key="3">
    <source>
        <dbReference type="ARBA" id="ARBA00023125"/>
    </source>
</evidence>
<dbReference type="GO" id="GO:0005634">
    <property type="term" value="C:nucleus"/>
    <property type="evidence" value="ECO:0000318"/>
    <property type="project" value="GO_Central"/>
</dbReference>
<keyword evidence="4" id="KW-0804">Transcription</keyword>
<dbReference type="Gramene" id="Manes.05G030900.1.v8.1">
    <property type="protein sequence ID" value="Manes.05G030900.1.v8.1.CDS"/>
    <property type="gene ID" value="Manes.05G030900.v8.1"/>
</dbReference>
<dbReference type="GO" id="GO:0010193">
    <property type="term" value="P:response to ozone"/>
    <property type="evidence" value="ECO:0007669"/>
    <property type="project" value="UniProtKB-ARBA"/>
</dbReference>
<reference evidence="9 10" key="2">
    <citation type="submission" date="2016-02" db="EMBL/GenBank/DDBJ databases">
        <title>WGS assembly of Manihot esculenta.</title>
        <authorList>
            <person name="Bredeson J.V."/>
            <person name="Prochnik S.E."/>
            <person name="Lyons J.B."/>
            <person name="Schmutz J."/>
            <person name="Grimwood J."/>
            <person name="Vrebalov J."/>
            <person name="Bart R.S."/>
            <person name="Amuge T."/>
            <person name="Ferguson M.E."/>
            <person name="Green R."/>
            <person name="Putnam N."/>
            <person name="Stites J."/>
            <person name="Rounsley S."/>
            <person name="Rokhsar D.S."/>
        </authorList>
    </citation>
    <scope>NUCLEOTIDE SEQUENCE [LARGE SCALE GENOMIC DNA]</scope>
    <source>
        <strain evidence="10">cv. AM560-2</strain>
        <tissue evidence="9">Leaf</tissue>
    </source>
</reference>
<dbReference type="InterPro" id="IPR003657">
    <property type="entry name" value="WRKY_dom"/>
</dbReference>
<dbReference type="InterPro" id="IPR036576">
    <property type="entry name" value="WRKY_dom_sf"/>
</dbReference>
<dbReference type="PANTHER" id="PTHR32096">
    <property type="entry name" value="WRKY TRANSCRIPTION FACTOR 30-RELATED-RELATED"/>
    <property type="match status" value="1"/>
</dbReference>
<dbReference type="GO" id="GO:0009751">
    <property type="term" value="P:response to salicylic acid"/>
    <property type="evidence" value="ECO:0007669"/>
    <property type="project" value="UniProtKB-ARBA"/>
</dbReference>
<dbReference type="SMR" id="A0A140H8L9"/>
<dbReference type="Pfam" id="PF03106">
    <property type="entry name" value="WRKY"/>
    <property type="match status" value="1"/>
</dbReference>
<keyword evidence="3" id="KW-0238">DNA-binding</keyword>
<dbReference type="FunFam" id="2.20.25.80:FF:000009">
    <property type="entry name" value="WRKY transcription factor 53"/>
    <property type="match status" value="1"/>
</dbReference>
<evidence type="ECO:0000256" key="2">
    <source>
        <dbReference type="ARBA" id="ARBA00023015"/>
    </source>
</evidence>
<dbReference type="GO" id="GO:0042542">
    <property type="term" value="P:response to hydrogen peroxide"/>
    <property type="evidence" value="ECO:0007669"/>
    <property type="project" value="UniProtKB-ARBA"/>
</dbReference>
<dbReference type="OMA" id="IDFGQDW"/>